<evidence type="ECO:0000313" key="1">
    <source>
        <dbReference type="EMBL" id="BCL22402.1"/>
    </source>
</evidence>
<dbReference type="Proteomes" id="UP000516373">
    <property type="component" value="Chromosome"/>
</dbReference>
<dbReference type="EMBL" id="AP023439">
    <property type="protein sequence ID" value="BCL22402.1"/>
    <property type="molecule type" value="Genomic_DNA"/>
</dbReference>
<proteinExistence type="predicted"/>
<dbReference type="RefSeq" id="WP_190902058.1">
    <property type="nucleotide sequence ID" value="NZ_AP023439.1"/>
</dbReference>
<gene>
    <name evidence="1" type="ORF">GCM10017668_42450</name>
</gene>
<sequence length="165" mass="18142">MDLTGHSTDFIADASFPEAIRRFVGLGEQRWPGLFVCGEPLTDGAAADWRLPESADDDFPGIITFSSGREMEEFWESNGYALDAARQGPYAVFYRHHGQPLHATRVSGVHVRSPEQEAAAEGTRLLLSQYYAVSVVTPEDPDTDPFSRDVVRDFVASFDPSAADS</sequence>
<name>A0A7G1NJG2_9ACTN</name>
<protein>
    <submittedName>
        <fullName evidence="1">Uncharacterized protein</fullName>
    </submittedName>
</protein>
<evidence type="ECO:0000313" key="2">
    <source>
        <dbReference type="Proteomes" id="UP000516373"/>
    </source>
</evidence>
<dbReference type="AlphaFoldDB" id="A0A7G1NJG2"/>
<dbReference type="KEGG" id="stui:GCM10017668_42450"/>
<accession>A0A7G1NJG2</accession>
<organism evidence="1 2">
    <name type="scientific">Streptomyces tuirus</name>
    <dbReference type="NCBI Taxonomy" id="68278"/>
    <lineage>
        <taxon>Bacteria</taxon>
        <taxon>Bacillati</taxon>
        <taxon>Actinomycetota</taxon>
        <taxon>Actinomycetes</taxon>
        <taxon>Kitasatosporales</taxon>
        <taxon>Streptomycetaceae</taxon>
        <taxon>Streptomyces</taxon>
    </lineage>
</organism>
<reference evidence="1 2" key="1">
    <citation type="journal article" date="2014" name="Int. J. Syst. Evol. Microbiol.">
        <title>Complete genome sequence of Corynebacterium casei LMG S-19264T (=DSM 44701T), isolated from a smear-ripened cheese.</title>
        <authorList>
            <consortium name="US DOE Joint Genome Institute (JGI-PGF)"/>
            <person name="Walter F."/>
            <person name="Albersmeier A."/>
            <person name="Kalinowski J."/>
            <person name="Ruckert C."/>
        </authorList>
    </citation>
    <scope>NUCLEOTIDE SEQUENCE [LARGE SCALE GENOMIC DNA]</scope>
    <source>
        <strain evidence="1 2">JCM 4255</strain>
    </source>
</reference>